<accession>A0A4Y3K6M9</accession>
<dbReference type="Proteomes" id="UP000315842">
    <property type="component" value="Unassembled WGS sequence"/>
</dbReference>
<sequence>MPSLRAIRNLHFVGRRTDKGRIGWLRELTAGAGQSNVFNVSVVRIGSRLHVAWRALPHPGAQRPFRSYYTSVDLDGANPAEIVDLTAHGAAHGVTVVADPKLFVVSGRAYVTFNTGSVKGEAKNDIYVMRVAPELCPPQRCVVHKRRRQEKNWVFFVHPDGGIGVVYQVEPLILLKHTGGTLGRDEDLKFWRLPPAAEPRPVHLHALGTPLYREGNKYYGIVHEKRRIMGRLLYMGRPATFTDLGRPEATVRLGRRRFVHSWSSLLPHRRRHNPRLFSATYFSGITKVGGEFLLGYGINDKKPGIVKASQKLWS</sequence>
<name>A0A4Y3K6M9_CELUD</name>
<evidence type="ECO:0000313" key="2">
    <source>
        <dbReference type="Proteomes" id="UP000315842"/>
    </source>
</evidence>
<dbReference type="EMBL" id="BJLP01000001">
    <property type="protein sequence ID" value="GEA79577.1"/>
    <property type="molecule type" value="Genomic_DNA"/>
</dbReference>
<reference evidence="1 2" key="1">
    <citation type="submission" date="2019-06" db="EMBL/GenBank/DDBJ databases">
        <title>Whole genome shotgun sequence of Cellulomonas uda NBRC 3747.</title>
        <authorList>
            <person name="Hosoyama A."/>
            <person name="Uohara A."/>
            <person name="Ohji S."/>
            <person name="Ichikawa N."/>
        </authorList>
    </citation>
    <scope>NUCLEOTIDE SEQUENCE [LARGE SCALE GENOMIC DNA]</scope>
    <source>
        <strain evidence="1 2">NBRC 3747</strain>
    </source>
</reference>
<comment type="caution">
    <text evidence="1">The sequence shown here is derived from an EMBL/GenBank/DDBJ whole genome shotgun (WGS) entry which is preliminary data.</text>
</comment>
<gene>
    <name evidence="1" type="ORF">CUD01_00210</name>
</gene>
<organism evidence="1 2">
    <name type="scientific">Cellulomonas uda</name>
    <dbReference type="NCBI Taxonomy" id="1714"/>
    <lineage>
        <taxon>Bacteria</taxon>
        <taxon>Bacillati</taxon>
        <taxon>Actinomycetota</taxon>
        <taxon>Actinomycetes</taxon>
        <taxon>Micrococcales</taxon>
        <taxon>Cellulomonadaceae</taxon>
        <taxon>Cellulomonas</taxon>
    </lineage>
</organism>
<evidence type="ECO:0000313" key="1">
    <source>
        <dbReference type="EMBL" id="GEA79577.1"/>
    </source>
</evidence>
<keyword evidence="2" id="KW-1185">Reference proteome</keyword>
<proteinExistence type="predicted"/>
<dbReference type="AlphaFoldDB" id="A0A4Y3K6M9"/>
<dbReference type="Gene3D" id="2.115.10.20">
    <property type="entry name" value="Glycosyl hydrolase domain, family 43"/>
    <property type="match status" value="1"/>
</dbReference>
<dbReference type="RefSeq" id="WP_141317708.1">
    <property type="nucleotide sequence ID" value="NZ_BJLP01000001.1"/>
</dbReference>
<protein>
    <submittedName>
        <fullName evidence="1">Uncharacterized protein</fullName>
    </submittedName>
</protein>
<dbReference type="InterPro" id="IPR023296">
    <property type="entry name" value="Glyco_hydro_beta-prop_sf"/>
</dbReference>